<evidence type="ECO:0000313" key="6">
    <source>
        <dbReference type="Proteomes" id="UP000256913"/>
    </source>
</evidence>
<evidence type="ECO:0000313" key="5">
    <source>
        <dbReference type="EMBL" id="REF94158.1"/>
    </source>
</evidence>
<dbReference type="RefSeq" id="WP_116066022.1">
    <property type="nucleotide sequence ID" value="NZ_BONB01000077.1"/>
</dbReference>
<dbReference type="PRINTS" id="PR00757">
    <property type="entry name" value="AMINEOXDASEF"/>
</dbReference>
<comment type="cofactor">
    <cofactor evidence="1">
        <name>FAD</name>
        <dbReference type="ChEBI" id="CHEBI:57692"/>
    </cofactor>
</comment>
<dbReference type="InterPro" id="IPR001613">
    <property type="entry name" value="Flavin_amine_oxidase"/>
</dbReference>
<dbReference type="PANTHER" id="PTHR42923:SF47">
    <property type="entry name" value="BLR3003 PROTEIN"/>
    <property type="match status" value="1"/>
</dbReference>
<dbReference type="Gene3D" id="3.50.50.60">
    <property type="entry name" value="FAD/NAD(P)-binding domain"/>
    <property type="match status" value="1"/>
</dbReference>
<dbReference type="InterPro" id="IPR002937">
    <property type="entry name" value="Amino_oxidase"/>
</dbReference>
<dbReference type="InterPro" id="IPR036188">
    <property type="entry name" value="FAD/NAD-bd_sf"/>
</dbReference>
<keyword evidence="6" id="KW-1185">Reference proteome</keyword>
<dbReference type="OrthoDB" id="7849608at2"/>
<dbReference type="AlphaFoldDB" id="A0A3D9Z9S2"/>
<proteinExistence type="predicted"/>
<evidence type="ECO:0000256" key="1">
    <source>
        <dbReference type="ARBA" id="ARBA00001974"/>
    </source>
</evidence>
<dbReference type="Proteomes" id="UP000256913">
    <property type="component" value="Unassembled WGS sequence"/>
</dbReference>
<dbReference type="Pfam" id="PF01593">
    <property type="entry name" value="Amino_oxidase"/>
    <property type="match status" value="1"/>
</dbReference>
<evidence type="ECO:0000256" key="2">
    <source>
        <dbReference type="ARBA" id="ARBA00023002"/>
    </source>
</evidence>
<comment type="caution">
    <text evidence="5">The sequence shown here is derived from an EMBL/GenBank/DDBJ whole genome shotgun (WGS) entry which is preliminary data.</text>
</comment>
<keyword evidence="2" id="KW-0560">Oxidoreductase</keyword>
<sequence>MTRQDVAVVGGGLAGITAALRLADAGRTVTLFEAKPWLGGLTHSFRRGELDVDNGQHVFLRCCTAYRSLLDRLGVTEQTHLQERLDIAVRQPGAGAARLRRNGLPAPLHLGGALFGYGLLNPMQRLRFTKAALAMKALDRADPALDGRSFGDWLREQGQDAQTVRAMWDLVGLATLNVPADEASLALAAMVFQVGLLTDNDAADIGWSRVPLRRLHGDAGERALAGAGATVRTGTRVDAVLPGKNGFTLRVRDDEELTAAQVVLAVPPAAAHKLVPEIGSGPEHLGTSPIVNVHLVVDRPVLDEPFVAGVGTPIQWVFDRTESSGLAASRPGAQYLAVSLSAAAEFVDLPVAKLRDLLFPDLEALFPELPEATVVDFFVTRERTATFRGSPGSQEFRLPARTPVTDLFLAGAWTDTGWPATMEGAVRSGDTAADAALGASTVDIRAGRPAGAGPQRRQGVPA</sequence>
<evidence type="ECO:0000256" key="3">
    <source>
        <dbReference type="PIRSR" id="PIRSR601613-1"/>
    </source>
</evidence>
<dbReference type="SUPFAM" id="SSF51905">
    <property type="entry name" value="FAD/NAD(P)-binding domain"/>
    <property type="match status" value="1"/>
</dbReference>
<feature type="binding site" evidence="3">
    <location>
        <begin position="33"/>
        <end position="34"/>
    </location>
    <ligand>
        <name>FAD</name>
        <dbReference type="ChEBI" id="CHEBI:57692"/>
    </ligand>
</feature>
<dbReference type="NCBIfam" id="TIGR03467">
    <property type="entry name" value="HpnE"/>
    <property type="match status" value="1"/>
</dbReference>
<name>A0A3D9Z9S2_9ACTN</name>
<dbReference type="GO" id="GO:0016491">
    <property type="term" value="F:oxidoreductase activity"/>
    <property type="evidence" value="ECO:0007669"/>
    <property type="project" value="UniProtKB-KW"/>
</dbReference>
<dbReference type="EMBL" id="QUMQ01000001">
    <property type="protein sequence ID" value="REF94158.1"/>
    <property type="molecule type" value="Genomic_DNA"/>
</dbReference>
<dbReference type="InterPro" id="IPR050464">
    <property type="entry name" value="Zeta_carotene_desat/Oxidored"/>
</dbReference>
<feature type="domain" description="Amine oxidase" evidence="4">
    <location>
        <begin position="13"/>
        <end position="436"/>
    </location>
</feature>
<dbReference type="PANTHER" id="PTHR42923">
    <property type="entry name" value="PROTOPORPHYRINOGEN OXIDASE"/>
    <property type="match status" value="1"/>
</dbReference>
<evidence type="ECO:0000259" key="4">
    <source>
        <dbReference type="Pfam" id="PF01593"/>
    </source>
</evidence>
<accession>A0A3D9Z9S2</accession>
<protein>
    <submittedName>
        <fullName evidence="5">Squalene-associated FAD-dependent desaturase</fullName>
    </submittedName>
</protein>
<feature type="binding site" evidence="3">
    <location>
        <position position="237"/>
    </location>
    <ligand>
        <name>FAD</name>
        <dbReference type="ChEBI" id="CHEBI:57692"/>
    </ligand>
</feature>
<reference evidence="5 6" key="1">
    <citation type="submission" date="2018-08" db="EMBL/GenBank/DDBJ databases">
        <title>Sequencing the genomes of 1000 actinobacteria strains.</title>
        <authorList>
            <person name="Klenk H.-P."/>
        </authorList>
    </citation>
    <scope>NUCLEOTIDE SEQUENCE [LARGE SCALE GENOMIC DNA]</scope>
    <source>
        <strain evidence="5 6">DSM 44099</strain>
    </source>
</reference>
<dbReference type="InterPro" id="IPR017830">
    <property type="entry name" value="SQase_HpnE"/>
</dbReference>
<gene>
    <name evidence="5" type="ORF">DFJ67_0071</name>
</gene>
<organism evidence="5 6">
    <name type="scientific">Asanoa ferruginea</name>
    <dbReference type="NCBI Taxonomy" id="53367"/>
    <lineage>
        <taxon>Bacteria</taxon>
        <taxon>Bacillati</taxon>
        <taxon>Actinomycetota</taxon>
        <taxon>Actinomycetes</taxon>
        <taxon>Micromonosporales</taxon>
        <taxon>Micromonosporaceae</taxon>
        <taxon>Asanoa</taxon>
    </lineage>
</organism>